<dbReference type="PANTHER" id="PTHR42160:SF1">
    <property type="entry name" value="URACIL-DNA GLYCOSYLASE SUPERFAMILY PROTEIN"/>
    <property type="match status" value="1"/>
</dbReference>
<dbReference type="PANTHER" id="PTHR42160">
    <property type="entry name" value="URACIL-DNA GLYCOSYLASE SUPERFAMILY PROTEIN"/>
    <property type="match status" value="1"/>
</dbReference>
<feature type="domain" description="Uracil-DNA glycosylase-like" evidence="1">
    <location>
        <begin position="30"/>
        <end position="187"/>
    </location>
</feature>
<organism evidence="2 3">
    <name type="scientific">Sapientia aquatica</name>
    <dbReference type="NCBI Taxonomy" id="1549640"/>
    <lineage>
        <taxon>Bacteria</taxon>
        <taxon>Pseudomonadati</taxon>
        <taxon>Pseudomonadota</taxon>
        <taxon>Betaproteobacteria</taxon>
        <taxon>Burkholderiales</taxon>
        <taxon>Oxalobacteraceae</taxon>
        <taxon>Sapientia</taxon>
    </lineage>
</organism>
<evidence type="ECO:0000313" key="2">
    <source>
        <dbReference type="EMBL" id="TDK68362.1"/>
    </source>
</evidence>
<reference evidence="2 3" key="1">
    <citation type="submission" date="2019-03" db="EMBL/GenBank/DDBJ databases">
        <title>Sapientia aquatica gen. nov., sp. nov., isolated from a crater lake.</title>
        <authorList>
            <person name="Felfoldi T."/>
            <person name="Szabo A."/>
            <person name="Toth E."/>
            <person name="Schumann P."/>
            <person name="Keki Z."/>
            <person name="Marialigeti K."/>
            <person name="Mathe I."/>
        </authorList>
    </citation>
    <scope>NUCLEOTIDE SEQUENCE [LARGE SCALE GENOMIC DNA]</scope>
    <source>
        <strain evidence="2 3">SA-152</strain>
    </source>
</reference>
<comment type="caution">
    <text evidence="2">The sequence shown here is derived from an EMBL/GenBank/DDBJ whole genome shotgun (WGS) entry which is preliminary data.</text>
</comment>
<dbReference type="OrthoDB" id="9789139at2"/>
<dbReference type="InterPro" id="IPR047124">
    <property type="entry name" value="HI_0220.2"/>
</dbReference>
<dbReference type="InterPro" id="IPR005122">
    <property type="entry name" value="Uracil-DNA_glycosylase-like"/>
</dbReference>
<dbReference type="AlphaFoldDB" id="A0A4R5W5F8"/>
<dbReference type="Pfam" id="PF03167">
    <property type="entry name" value="UDG"/>
    <property type="match status" value="1"/>
</dbReference>
<sequence>MATQALSALLKEVRACTLCQEHLPHGPRPIVQINRSAKILIAGQAPGNKVHQSGVPFDDASGDRLRDWMGIGKETFYDDTQIALLPMGFCFPGSAKSGDLAPRKECAPQWRNRLLAHLPNIELTLVIGQYALAWHLPDSANTSVTGHVLDWQKNWPTVLPLPHPSPRNAIWLKQNPWFSTDVLPALKAQIQHILKK</sequence>
<dbReference type="RefSeq" id="WP_133324952.1">
    <property type="nucleotide sequence ID" value="NZ_SMYL01000001.1"/>
</dbReference>
<proteinExistence type="predicted"/>
<dbReference type="Gene3D" id="3.40.470.10">
    <property type="entry name" value="Uracil-DNA glycosylase-like domain"/>
    <property type="match status" value="1"/>
</dbReference>
<dbReference type="Proteomes" id="UP000294829">
    <property type="component" value="Unassembled WGS sequence"/>
</dbReference>
<dbReference type="CDD" id="cd10033">
    <property type="entry name" value="UDG_like"/>
    <property type="match status" value="1"/>
</dbReference>
<dbReference type="SUPFAM" id="SSF52141">
    <property type="entry name" value="Uracil-DNA glycosylase-like"/>
    <property type="match status" value="1"/>
</dbReference>
<keyword evidence="3" id="KW-1185">Reference proteome</keyword>
<evidence type="ECO:0000259" key="1">
    <source>
        <dbReference type="SMART" id="SM00986"/>
    </source>
</evidence>
<evidence type="ECO:0000313" key="3">
    <source>
        <dbReference type="Proteomes" id="UP000294829"/>
    </source>
</evidence>
<dbReference type="InterPro" id="IPR036895">
    <property type="entry name" value="Uracil-DNA_glycosylase-like_sf"/>
</dbReference>
<name>A0A4R5W5F8_9BURK</name>
<gene>
    <name evidence="2" type="ORF">E2I14_02130</name>
</gene>
<protein>
    <submittedName>
        <fullName evidence="2">Uracil-DNA glycosylase family protein</fullName>
    </submittedName>
</protein>
<dbReference type="SMART" id="SM00986">
    <property type="entry name" value="UDG"/>
    <property type="match status" value="1"/>
</dbReference>
<accession>A0A4R5W5F8</accession>
<dbReference type="SMART" id="SM00987">
    <property type="entry name" value="UreE_C"/>
    <property type="match status" value="1"/>
</dbReference>
<dbReference type="EMBL" id="SMYL01000001">
    <property type="protein sequence ID" value="TDK68362.1"/>
    <property type="molecule type" value="Genomic_DNA"/>
</dbReference>